<evidence type="ECO:0000313" key="3">
    <source>
        <dbReference type="Proteomes" id="UP000323386"/>
    </source>
</evidence>
<dbReference type="EMBL" id="OOIP01000004">
    <property type="protein sequence ID" value="SPO36528.1"/>
    <property type="molecule type" value="Genomic_DNA"/>
</dbReference>
<dbReference type="Proteomes" id="UP000323386">
    <property type="component" value="Unassembled WGS sequence"/>
</dbReference>
<name>A0A5C3EWD6_9BASI</name>
<keyword evidence="3" id="KW-1185">Reference proteome</keyword>
<gene>
    <name evidence="2" type="ORF">PSFLO_01999</name>
</gene>
<reference evidence="2 3" key="1">
    <citation type="submission" date="2018-03" db="EMBL/GenBank/DDBJ databases">
        <authorList>
            <person name="Guldener U."/>
        </authorList>
    </citation>
    <scope>NUCLEOTIDE SEQUENCE [LARGE SCALE GENOMIC DNA]</scope>
    <source>
        <strain evidence="2 3">DAOM196992</strain>
    </source>
</reference>
<feature type="compositionally biased region" description="Pro residues" evidence="1">
    <location>
        <begin position="121"/>
        <end position="133"/>
    </location>
</feature>
<organism evidence="2 3">
    <name type="scientific">Pseudozyma flocculosa</name>
    <dbReference type="NCBI Taxonomy" id="84751"/>
    <lineage>
        <taxon>Eukaryota</taxon>
        <taxon>Fungi</taxon>
        <taxon>Dikarya</taxon>
        <taxon>Basidiomycota</taxon>
        <taxon>Ustilaginomycotina</taxon>
        <taxon>Ustilaginomycetes</taxon>
        <taxon>Ustilaginales</taxon>
        <taxon>Ustilaginaceae</taxon>
        <taxon>Pseudozyma</taxon>
    </lineage>
</organism>
<accession>A0A5C3EWD6</accession>
<dbReference type="AlphaFoldDB" id="A0A5C3EWD6"/>
<evidence type="ECO:0000256" key="1">
    <source>
        <dbReference type="SAM" id="MobiDB-lite"/>
    </source>
</evidence>
<evidence type="ECO:0000313" key="2">
    <source>
        <dbReference type="EMBL" id="SPO36528.1"/>
    </source>
</evidence>
<protein>
    <submittedName>
        <fullName evidence="2">Uncharacterized protein</fullName>
    </submittedName>
</protein>
<feature type="region of interest" description="Disordered" evidence="1">
    <location>
        <begin position="94"/>
        <end position="139"/>
    </location>
</feature>
<proteinExistence type="predicted"/>
<sequence>MAVRRAASGGLARRTWVRPGLPACPPACLRASLLCPRGQSPLDAAAQHHHARERERLARRRQSWTGLSGRIRRRRRCFPPPRQLTLCLLGPRASQAANRPGKAEAHPLSLYQPPSRLKPIPFYPPPPPPPSPTTDPIRPAQLPLRLLDRLIASSPAPSL</sequence>